<name>A0A1V4KVP1_PATFA</name>
<dbReference type="AlphaFoldDB" id="A0A1V4KVP1"/>
<comment type="caution">
    <text evidence="1">The sequence shown here is derived from an EMBL/GenBank/DDBJ whole genome shotgun (WGS) entry which is preliminary data.</text>
</comment>
<keyword evidence="2" id="KW-1185">Reference proteome</keyword>
<reference evidence="1 2" key="1">
    <citation type="submission" date="2016-02" db="EMBL/GenBank/DDBJ databases">
        <title>Band-tailed pigeon sequencing and assembly.</title>
        <authorList>
            <person name="Soares A.E."/>
            <person name="Novak B.J."/>
            <person name="Rice E.S."/>
            <person name="O'Connell B."/>
            <person name="Chang D."/>
            <person name="Weber S."/>
            <person name="Shapiro B."/>
        </authorList>
    </citation>
    <scope>NUCLEOTIDE SEQUENCE [LARGE SCALE GENOMIC DNA]</scope>
    <source>
        <strain evidence="1">BTP2013</strain>
        <tissue evidence="1">Blood</tissue>
    </source>
</reference>
<evidence type="ECO:0000313" key="2">
    <source>
        <dbReference type="Proteomes" id="UP000190648"/>
    </source>
</evidence>
<organism evidence="1 2">
    <name type="scientific">Patagioenas fasciata monilis</name>
    <dbReference type="NCBI Taxonomy" id="372326"/>
    <lineage>
        <taxon>Eukaryota</taxon>
        <taxon>Metazoa</taxon>
        <taxon>Chordata</taxon>
        <taxon>Craniata</taxon>
        <taxon>Vertebrata</taxon>
        <taxon>Euteleostomi</taxon>
        <taxon>Archelosauria</taxon>
        <taxon>Archosauria</taxon>
        <taxon>Dinosauria</taxon>
        <taxon>Saurischia</taxon>
        <taxon>Theropoda</taxon>
        <taxon>Coelurosauria</taxon>
        <taxon>Aves</taxon>
        <taxon>Neognathae</taxon>
        <taxon>Neoaves</taxon>
        <taxon>Columbimorphae</taxon>
        <taxon>Columbiformes</taxon>
        <taxon>Columbidae</taxon>
        <taxon>Patagioenas</taxon>
    </lineage>
</organism>
<protein>
    <submittedName>
        <fullName evidence="1">Uncharacterized protein</fullName>
    </submittedName>
</protein>
<dbReference type="EMBL" id="LSYS01001520">
    <property type="protein sequence ID" value="OPJ88476.1"/>
    <property type="molecule type" value="Genomic_DNA"/>
</dbReference>
<sequence>MRADKCSVPKALVTSADPELTGDAASSQPQDSNVDLAGLGSTWGWAIEKVITLLKPMAPLCVSVASLLADELICARAAISLFGLDIFSLT</sequence>
<gene>
    <name evidence="1" type="ORF">AV530_003030</name>
</gene>
<proteinExistence type="predicted"/>
<evidence type="ECO:0000313" key="1">
    <source>
        <dbReference type="EMBL" id="OPJ88476.1"/>
    </source>
</evidence>
<dbReference type="Proteomes" id="UP000190648">
    <property type="component" value="Unassembled WGS sequence"/>
</dbReference>
<accession>A0A1V4KVP1</accession>